<evidence type="ECO:0000313" key="3">
    <source>
        <dbReference type="EMBL" id="TVY01060.1"/>
    </source>
</evidence>
<keyword evidence="1" id="KW-1133">Transmembrane helix</keyword>
<comment type="caution">
    <text evidence="3">The sequence shown here is derived from an EMBL/GenBank/DDBJ whole genome shotgun (WGS) entry which is preliminary data.</text>
</comment>
<keyword evidence="4" id="KW-1185">Reference proteome</keyword>
<proteinExistence type="predicted"/>
<evidence type="ECO:0000259" key="2">
    <source>
        <dbReference type="Pfam" id="PF13349"/>
    </source>
</evidence>
<feature type="transmembrane region" description="Helical" evidence="1">
    <location>
        <begin position="45"/>
        <end position="64"/>
    </location>
</feature>
<keyword evidence="1" id="KW-0812">Transmembrane</keyword>
<sequence>MNPGRNKERDAMHKAGRYTAAVLLVLVGGSVIFDKVTGSHLTSELVGWWPVLFIMLGLEYIGFNMKYGHTDRQLKLDLKGVIFALLISAIVIVSTQTTDFAKKFGSLDGISMGDIVQFFGEGRKFDEGVTSIPLPSSVENVKLTGRNGTMVLKSGNVNNIEIAVTVHVQMKDEKEAAQIADASKLEYSVTGDTLDIQALGKEYIGSIFGRSYPRMDIIVTMPAQQKVNYELHATNGKIQAAQLPVKQRFSAQTSNGAIEIADLDGELRLGTTNGLINSSKTSGTISLKTTNGRVELTDHRGDAVVGVSNGELKLAGIAGSVEARATNGAIKIDGKLQKVKVETSNGSIDVTSGAVEDDWDIKTNNGRIALKLPSHGDYRVDGNGRKNNIQSSLPLTIDNKTIRGTVGSGQHLIKVESNGSISIQPSN</sequence>
<dbReference type="InterPro" id="IPR025164">
    <property type="entry name" value="Toastrack_DUF4097"/>
</dbReference>
<dbReference type="Pfam" id="PF13349">
    <property type="entry name" value="DUF4097"/>
    <property type="match status" value="1"/>
</dbReference>
<feature type="domain" description="DUF4097" evidence="2">
    <location>
        <begin position="158"/>
        <end position="422"/>
    </location>
</feature>
<evidence type="ECO:0000313" key="4">
    <source>
        <dbReference type="Proteomes" id="UP000317036"/>
    </source>
</evidence>
<evidence type="ECO:0000256" key="1">
    <source>
        <dbReference type="SAM" id="Phobius"/>
    </source>
</evidence>
<organism evidence="3 4">
    <name type="scientific">Paenibacillus cremeus</name>
    <dbReference type="NCBI Taxonomy" id="2163881"/>
    <lineage>
        <taxon>Bacteria</taxon>
        <taxon>Bacillati</taxon>
        <taxon>Bacillota</taxon>
        <taxon>Bacilli</taxon>
        <taxon>Bacillales</taxon>
        <taxon>Paenibacillaceae</taxon>
        <taxon>Paenibacillus</taxon>
    </lineage>
</organism>
<feature type="transmembrane region" description="Helical" evidence="1">
    <location>
        <begin position="15"/>
        <end position="33"/>
    </location>
</feature>
<protein>
    <submittedName>
        <fullName evidence="3">DUF4097 family beta strand repeat protein</fullName>
    </submittedName>
</protein>
<feature type="transmembrane region" description="Helical" evidence="1">
    <location>
        <begin position="76"/>
        <end position="94"/>
    </location>
</feature>
<reference evidence="3 4" key="1">
    <citation type="submission" date="2019-07" db="EMBL/GenBank/DDBJ databases">
        <authorList>
            <person name="Kim J."/>
        </authorList>
    </citation>
    <scope>NUCLEOTIDE SEQUENCE [LARGE SCALE GENOMIC DNA]</scope>
    <source>
        <strain evidence="3 4">JC52</strain>
    </source>
</reference>
<gene>
    <name evidence="3" type="ORF">FPZ49_32660</name>
</gene>
<dbReference type="OrthoDB" id="2640165at2"/>
<name>A0A559JMG6_9BACL</name>
<accession>A0A559JMG6</accession>
<dbReference type="Proteomes" id="UP000317036">
    <property type="component" value="Unassembled WGS sequence"/>
</dbReference>
<keyword evidence="1" id="KW-0472">Membrane</keyword>
<dbReference type="AlphaFoldDB" id="A0A559JMG6"/>
<dbReference type="EMBL" id="VNJI01000071">
    <property type="protein sequence ID" value="TVY01060.1"/>
    <property type="molecule type" value="Genomic_DNA"/>
</dbReference>